<dbReference type="EMBL" id="CM003535">
    <property type="protein sequence ID" value="RCV37949.1"/>
    <property type="molecule type" value="Genomic_DNA"/>
</dbReference>
<dbReference type="EMBL" id="CM003535">
    <property type="protein sequence ID" value="RCV37948.1"/>
    <property type="molecule type" value="Genomic_DNA"/>
</dbReference>
<proteinExistence type="predicted"/>
<dbReference type="EMBL" id="CM003535">
    <property type="protein sequence ID" value="RCV37951.1"/>
    <property type="molecule type" value="Genomic_DNA"/>
</dbReference>
<reference evidence="1" key="1">
    <citation type="journal article" date="2012" name="Nat. Biotechnol.">
        <title>Reference genome sequence of the model plant Setaria.</title>
        <authorList>
            <person name="Bennetzen J.L."/>
            <person name="Schmutz J."/>
            <person name="Wang H."/>
            <person name="Percifield R."/>
            <person name="Hawkins J."/>
            <person name="Pontaroli A.C."/>
            <person name="Estep M."/>
            <person name="Feng L."/>
            <person name="Vaughn J.N."/>
            <person name="Grimwood J."/>
            <person name="Jenkins J."/>
            <person name="Barry K."/>
            <person name="Lindquist E."/>
            <person name="Hellsten U."/>
            <person name="Deshpande S."/>
            <person name="Wang X."/>
            <person name="Wu X."/>
            <person name="Mitros T."/>
            <person name="Triplett J."/>
            <person name="Yang X."/>
            <person name="Ye C.Y."/>
            <person name="Mauro-Herrera M."/>
            <person name="Wang L."/>
            <person name="Li P."/>
            <person name="Sharma M."/>
            <person name="Sharma R."/>
            <person name="Ronald P.C."/>
            <person name="Panaud O."/>
            <person name="Kellogg E.A."/>
            <person name="Brutnell T.P."/>
            <person name="Doust A.N."/>
            <person name="Tuskan G.A."/>
            <person name="Rokhsar D."/>
            <person name="Devos K.M."/>
        </authorList>
    </citation>
    <scope>NUCLEOTIDE SEQUENCE [LARGE SCALE GENOMIC DNA]</scope>
    <source>
        <strain evidence="1">Yugu1</strain>
    </source>
</reference>
<accession>A0A368S685</accession>
<dbReference type="AlphaFoldDB" id="A0A368S685"/>
<evidence type="ECO:0000313" key="1">
    <source>
        <dbReference type="EMBL" id="RCV37949.1"/>
    </source>
</evidence>
<organism evidence="1">
    <name type="scientific">Setaria italica</name>
    <name type="common">Foxtail millet</name>
    <name type="synonym">Panicum italicum</name>
    <dbReference type="NCBI Taxonomy" id="4555"/>
    <lineage>
        <taxon>Eukaryota</taxon>
        <taxon>Viridiplantae</taxon>
        <taxon>Streptophyta</taxon>
        <taxon>Embryophyta</taxon>
        <taxon>Tracheophyta</taxon>
        <taxon>Spermatophyta</taxon>
        <taxon>Magnoliopsida</taxon>
        <taxon>Liliopsida</taxon>
        <taxon>Poales</taxon>
        <taxon>Poaceae</taxon>
        <taxon>PACMAD clade</taxon>
        <taxon>Panicoideae</taxon>
        <taxon>Panicodae</taxon>
        <taxon>Paniceae</taxon>
        <taxon>Cenchrinae</taxon>
        <taxon>Setaria</taxon>
    </lineage>
</organism>
<dbReference type="EMBL" id="CM003535">
    <property type="protein sequence ID" value="RCV37950.1"/>
    <property type="molecule type" value="Genomic_DNA"/>
</dbReference>
<protein>
    <submittedName>
        <fullName evidence="1">Uncharacterized protein</fullName>
    </submittedName>
</protein>
<name>A0A368S685_SETIT</name>
<gene>
    <name evidence="1" type="ORF">SETIT_8G103600v2</name>
</gene>
<reference evidence="1" key="2">
    <citation type="submission" date="2015-07" db="EMBL/GenBank/DDBJ databases">
        <authorList>
            <person name="Noorani M."/>
        </authorList>
    </citation>
    <scope>NUCLEOTIDE SEQUENCE</scope>
    <source>
        <strain evidence="1">Yugu1</strain>
    </source>
</reference>
<sequence>MRGAIHQCNTDEKQELVIEKQKYAANQLATNRARPSRWLRLQPTGRRPFCESHRQQLLPLSLPPASRPPRSFSLCLSRRPSSASRGWKLLRLSLPPLVLDSLPSLVFLLISPPFQYVLTDGHRKSLLSDPPRPFSATTTSPTTSMQVRRFLFSLSPLLCLVCGNENRRISGRPSRSNSTFLCDCIFNHAILSMWVLLLN</sequence>